<evidence type="ECO:0000313" key="2">
    <source>
        <dbReference type="Proteomes" id="UP000298458"/>
    </source>
</evidence>
<dbReference type="RefSeq" id="WP_135768453.1">
    <property type="nucleotide sequence ID" value="NZ_RQET01000008.1"/>
</dbReference>
<dbReference type="EMBL" id="RQET01000008">
    <property type="protein sequence ID" value="TGK10090.1"/>
    <property type="molecule type" value="Genomic_DNA"/>
</dbReference>
<dbReference type="InterPro" id="IPR047324">
    <property type="entry name" value="LbH_gamma_CA-like"/>
</dbReference>
<dbReference type="Pfam" id="PF14602">
    <property type="entry name" value="Hexapep_2"/>
    <property type="match status" value="1"/>
</dbReference>
<dbReference type="Proteomes" id="UP000298458">
    <property type="component" value="Unassembled WGS sequence"/>
</dbReference>
<dbReference type="OrthoDB" id="9803036at2"/>
<dbReference type="AlphaFoldDB" id="A0A4R9GFL5"/>
<comment type="caution">
    <text evidence="1">The sequence shown here is derived from an EMBL/GenBank/DDBJ whole genome shotgun (WGS) entry which is preliminary data.</text>
</comment>
<evidence type="ECO:0000313" key="1">
    <source>
        <dbReference type="EMBL" id="TGK10090.1"/>
    </source>
</evidence>
<dbReference type="Pfam" id="PF00132">
    <property type="entry name" value="Hexapep"/>
    <property type="match status" value="1"/>
</dbReference>
<keyword evidence="2" id="KW-1185">Reference proteome</keyword>
<organism evidence="1 2">
    <name type="scientific">Leptospira fletcheri</name>
    <dbReference type="NCBI Taxonomy" id="2484981"/>
    <lineage>
        <taxon>Bacteria</taxon>
        <taxon>Pseudomonadati</taxon>
        <taxon>Spirochaetota</taxon>
        <taxon>Spirochaetia</taxon>
        <taxon>Leptospirales</taxon>
        <taxon>Leptospiraceae</taxon>
        <taxon>Leptospira</taxon>
    </lineage>
</organism>
<dbReference type="InterPro" id="IPR050484">
    <property type="entry name" value="Transf_Hexapept/Carb_Anhydrase"/>
</dbReference>
<sequence length="186" mass="20437">MVDFAGHGTVLEYLGKRPKIHDSVFLAPGSQIVGDVTIGKDSSIWFQTLVRGDVNYIRIGENVNIQDMTVIHVARDVYPVEIGNHVSIGHRATIHGCILQDYSFVGMGATLMDGVELGEYAFVAAGALVTPGKKIPPGAMVMGSPGKIVRDITDKEREIIVRTTGNYVKYKTNYMNDPFYSRPSYE</sequence>
<dbReference type="PANTHER" id="PTHR13061:SF29">
    <property type="entry name" value="GAMMA CARBONIC ANHYDRASE-LIKE 1, MITOCHONDRIAL-RELATED"/>
    <property type="match status" value="1"/>
</dbReference>
<protein>
    <submittedName>
        <fullName evidence="1">Gamma carbonic anhydrase family protein</fullName>
    </submittedName>
</protein>
<dbReference type="InterPro" id="IPR001451">
    <property type="entry name" value="Hexapep"/>
</dbReference>
<dbReference type="PANTHER" id="PTHR13061">
    <property type="entry name" value="DYNACTIN SUBUNIT P25"/>
    <property type="match status" value="1"/>
</dbReference>
<dbReference type="SUPFAM" id="SSF51161">
    <property type="entry name" value="Trimeric LpxA-like enzymes"/>
    <property type="match status" value="1"/>
</dbReference>
<dbReference type="InterPro" id="IPR011004">
    <property type="entry name" value="Trimer_LpxA-like_sf"/>
</dbReference>
<dbReference type="Gene3D" id="2.160.10.10">
    <property type="entry name" value="Hexapeptide repeat proteins"/>
    <property type="match status" value="1"/>
</dbReference>
<name>A0A4R9GFL5_9LEPT</name>
<reference evidence="1" key="1">
    <citation type="journal article" date="2019" name="PLoS Negl. Trop. Dis.">
        <title>Revisiting the worldwide diversity of Leptospira species in the environment.</title>
        <authorList>
            <person name="Vincent A.T."/>
            <person name="Schiettekatte O."/>
            <person name="Bourhy P."/>
            <person name="Veyrier F.J."/>
            <person name="Picardeau M."/>
        </authorList>
    </citation>
    <scope>NUCLEOTIDE SEQUENCE [LARGE SCALE GENOMIC DNA]</scope>
    <source>
        <strain evidence="1">SSW15</strain>
    </source>
</reference>
<proteinExistence type="predicted"/>
<dbReference type="CDD" id="cd04645">
    <property type="entry name" value="LbH_gamma_CA_like"/>
    <property type="match status" value="1"/>
</dbReference>
<gene>
    <name evidence="1" type="ORF">EHO60_11135</name>
</gene>
<accession>A0A4R9GFL5</accession>